<reference evidence="1" key="1">
    <citation type="submission" date="2023-10" db="EMBL/GenBank/DDBJ databases">
        <authorList>
            <person name="Chen Y."/>
            <person name="Shah S."/>
            <person name="Dougan E. K."/>
            <person name="Thang M."/>
            <person name="Chan C."/>
        </authorList>
    </citation>
    <scope>NUCLEOTIDE SEQUENCE [LARGE SCALE GENOMIC DNA]</scope>
</reference>
<evidence type="ECO:0000313" key="2">
    <source>
        <dbReference type="Proteomes" id="UP001189429"/>
    </source>
</evidence>
<protein>
    <recommendedName>
        <fullName evidence="3">Reverse transcriptase Ty1/copia-type domain-containing protein</fullName>
    </recommendedName>
</protein>
<proteinExistence type="predicted"/>
<name>A0ABN9VNB5_9DINO</name>
<accession>A0ABN9VNB5</accession>
<evidence type="ECO:0008006" key="3">
    <source>
        <dbReference type="Google" id="ProtNLM"/>
    </source>
</evidence>
<evidence type="ECO:0000313" key="1">
    <source>
        <dbReference type="EMBL" id="CAK0873709.1"/>
    </source>
</evidence>
<sequence length="313" mass="34745">MGYTLVPVEADVSIDMEFFTNGDYEELPDGWCDFNGPAQEYTALARYIQHEEGTPIAKDITRSMFTLGGSIRSCLLKTCKAHKSPVVFRNVHAAGKFVFAGLSHWASRRLRATLNELGHVVKDRRDAARRLMHRPMSQSEGFLTFDVKDFFMSGDAESLVEDVLVSFTGREKATIGTCALPASVQSICCFSKFPGRVWKVVKGTGMGLQHSGDLSDLALANRMERWAINNCFAHGITSTSGFEMTFCASTKNLAKAYAFYQAIKERAGYFKLLVSGGGRGSIGWLELTLFRRSGSIACKPKFKDIFNYTPLFL</sequence>
<dbReference type="EMBL" id="CAUYUJ010017308">
    <property type="protein sequence ID" value="CAK0873709.1"/>
    <property type="molecule type" value="Genomic_DNA"/>
</dbReference>
<organism evidence="1 2">
    <name type="scientific">Prorocentrum cordatum</name>
    <dbReference type="NCBI Taxonomy" id="2364126"/>
    <lineage>
        <taxon>Eukaryota</taxon>
        <taxon>Sar</taxon>
        <taxon>Alveolata</taxon>
        <taxon>Dinophyceae</taxon>
        <taxon>Prorocentrales</taxon>
        <taxon>Prorocentraceae</taxon>
        <taxon>Prorocentrum</taxon>
    </lineage>
</organism>
<comment type="caution">
    <text evidence="1">The sequence shown here is derived from an EMBL/GenBank/DDBJ whole genome shotgun (WGS) entry which is preliminary data.</text>
</comment>
<gene>
    <name evidence="1" type="ORF">PCOR1329_LOCUS58821</name>
</gene>
<keyword evidence="2" id="KW-1185">Reference proteome</keyword>
<dbReference type="Proteomes" id="UP001189429">
    <property type="component" value="Unassembled WGS sequence"/>
</dbReference>